<gene>
    <name evidence="2" type="ORF">TeGR_g6763</name>
</gene>
<dbReference type="Proteomes" id="UP001165060">
    <property type="component" value="Unassembled WGS sequence"/>
</dbReference>
<name>A0ABQ6NBU4_9STRA</name>
<organism evidence="2 3">
    <name type="scientific">Tetraparma gracilis</name>
    <dbReference type="NCBI Taxonomy" id="2962635"/>
    <lineage>
        <taxon>Eukaryota</taxon>
        <taxon>Sar</taxon>
        <taxon>Stramenopiles</taxon>
        <taxon>Ochrophyta</taxon>
        <taxon>Bolidophyceae</taxon>
        <taxon>Parmales</taxon>
        <taxon>Triparmaceae</taxon>
        <taxon>Tetraparma</taxon>
    </lineage>
</organism>
<evidence type="ECO:0000313" key="3">
    <source>
        <dbReference type="Proteomes" id="UP001165060"/>
    </source>
</evidence>
<feature type="transmembrane region" description="Helical" evidence="1">
    <location>
        <begin position="104"/>
        <end position="123"/>
    </location>
</feature>
<feature type="transmembrane region" description="Helical" evidence="1">
    <location>
        <begin position="130"/>
        <end position="149"/>
    </location>
</feature>
<keyword evidence="1" id="KW-1133">Transmembrane helix</keyword>
<keyword evidence="1" id="KW-0812">Transmembrane</keyword>
<sequence>MAACVESPRVGDLYETGIYKSGTFVLPRDPIEWGLFVDDDSDCARDCSYPNPYPDYPDYKSACGDCEDFMQTCKVLYLVPDPSLPTNVTYSCECVQAVQGMNQAIFYCLLANAIAFLICLVCCGLRRRTWGITVVLVSLLGWPMVLIGHESVTTGMLLYIPIFIIWFLTYFLHVRFKFLPMDRRRHGDGMLCFCGDPDRKDAVVEPAPHVEQQNGGYMMQDRFFNRRYLTRFKENNNSRRNAQRLVEASAVLFTMEWIFRTYFSYNSWRTATHTVTNPTEIASDIGLKKLTKLPFFESHFEIEDETGAMRPVDYLWVRSLSLIVMEVLDVFSDLFAGEIVKDSCCTDVYIFCDVFLPGDSCESIVSNVCHRTCINGFASPKSIIQGLLLHILILVCAGIAMRAAYVFHKNEPGEHPLGYMCTVMYVHLAVCVAIKLGLINEGINAVWDREEWLDGFGLGTLDDSIMPNNSNE</sequence>
<reference evidence="2 3" key="1">
    <citation type="journal article" date="2023" name="Commun. Biol.">
        <title>Genome analysis of Parmales, the sister group of diatoms, reveals the evolutionary specialization of diatoms from phago-mixotrophs to photoautotrophs.</title>
        <authorList>
            <person name="Ban H."/>
            <person name="Sato S."/>
            <person name="Yoshikawa S."/>
            <person name="Yamada K."/>
            <person name="Nakamura Y."/>
            <person name="Ichinomiya M."/>
            <person name="Sato N."/>
            <person name="Blanc-Mathieu R."/>
            <person name="Endo H."/>
            <person name="Kuwata A."/>
            <person name="Ogata H."/>
        </authorList>
    </citation>
    <scope>NUCLEOTIDE SEQUENCE [LARGE SCALE GENOMIC DNA]</scope>
</reference>
<keyword evidence="3" id="KW-1185">Reference proteome</keyword>
<feature type="transmembrane region" description="Helical" evidence="1">
    <location>
        <begin position="387"/>
        <end position="405"/>
    </location>
</feature>
<protein>
    <submittedName>
        <fullName evidence="2">Uncharacterized protein</fullName>
    </submittedName>
</protein>
<dbReference type="EMBL" id="BRYB01006626">
    <property type="protein sequence ID" value="GMI53526.1"/>
    <property type="molecule type" value="Genomic_DNA"/>
</dbReference>
<feature type="transmembrane region" description="Helical" evidence="1">
    <location>
        <begin position="155"/>
        <end position="176"/>
    </location>
</feature>
<evidence type="ECO:0000313" key="2">
    <source>
        <dbReference type="EMBL" id="GMI53526.1"/>
    </source>
</evidence>
<keyword evidence="1" id="KW-0472">Membrane</keyword>
<comment type="caution">
    <text evidence="2">The sequence shown here is derived from an EMBL/GenBank/DDBJ whole genome shotgun (WGS) entry which is preliminary data.</text>
</comment>
<evidence type="ECO:0000256" key="1">
    <source>
        <dbReference type="SAM" id="Phobius"/>
    </source>
</evidence>
<proteinExistence type="predicted"/>
<feature type="transmembrane region" description="Helical" evidence="1">
    <location>
        <begin position="417"/>
        <end position="439"/>
    </location>
</feature>
<accession>A0ABQ6NBU4</accession>